<reference evidence="2 3" key="1">
    <citation type="submission" date="2020-08" db="EMBL/GenBank/DDBJ databases">
        <title>Functional genomics of gut bacteria from endangered species of beetles.</title>
        <authorList>
            <person name="Carlos-Shanley C."/>
        </authorList>
    </citation>
    <scope>NUCLEOTIDE SEQUENCE [LARGE SCALE GENOMIC DNA]</scope>
    <source>
        <strain evidence="2 3">S00198</strain>
    </source>
</reference>
<dbReference type="RefSeq" id="WP_184856315.1">
    <property type="nucleotide sequence ID" value="NZ_JACHLK010000002.1"/>
</dbReference>
<organism evidence="2 3">
    <name type="scientific">Acidovorax soli</name>
    <dbReference type="NCBI Taxonomy" id="592050"/>
    <lineage>
        <taxon>Bacteria</taxon>
        <taxon>Pseudomonadati</taxon>
        <taxon>Pseudomonadota</taxon>
        <taxon>Betaproteobacteria</taxon>
        <taxon>Burkholderiales</taxon>
        <taxon>Comamonadaceae</taxon>
        <taxon>Acidovorax</taxon>
    </lineage>
</organism>
<dbReference type="Pfam" id="PF00903">
    <property type="entry name" value="Glyoxalase"/>
    <property type="match status" value="1"/>
</dbReference>
<protein>
    <submittedName>
        <fullName evidence="2">Catechol-2,3-dioxygenase</fullName>
    </submittedName>
</protein>
<dbReference type="GO" id="GO:0051213">
    <property type="term" value="F:dioxygenase activity"/>
    <property type="evidence" value="ECO:0007669"/>
    <property type="project" value="UniProtKB-KW"/>
</dbReference>
<dbReference type="AlphaFoldDB" id="A0A7X0PBL6"/>
<accession>A0A7X0PBL6</accession>
<dbReference type="SUPFAM" id="SSF54593">
    <property type="entry name" value="Glyoxalase/Bleomycin resistance protein/Dihydroxybiphenyl dioxygenase"/>
    <property type="match status" value="1"/>
</dbReference>
<keyword evidence="2" id="KW-0223">Dioxygenase</keyword>
<name>A0A7X0PBL6_9BURK</name>
<keyword evidence="2" id="KW-0560">Oxidoreductase</keyword>
<dbReference type="InterPro" id="IPR004360">
    <property type="entry name" value="Glyas_Fos-R_dOase_dom"/>
</dbReference>
<feature type="domain" description="VOC" evidence="1">
    <location>
        <begin position="18"/>
        <end position="135"/>
    </location>
</feature>
<gene>
    <name evidence="2" type="ORF">HNP48_001569</name>
</gene>
<evidence type="ECO:0000259" key="1">
    <source>
        <dbReference type="PROSITE" id="PS51819"/>
    </source>
</evidence>
<sequence>MEPRTLPDAAAHPIRPAKLAHVVLRVADLPRSRAWYLSVLQGWPAFDNEMLCFLTYDDEHHRIGLIGRPELAAADDGAVGLEHLAFTYPTLDALLATFRRLKAAGILPYWTINHGPTVSLYYKDPDGNRVELQYDVFTASADLDAFFASGAYEENFMGILFDPEALIARYEAGEPLAALTARPPLPPGKTPWDMHVA</sequence>
<keyword evidence="3" id="KW-1185">Reference proteome</keyword>
<evidence type="ECO:0000313" key="2">
    <source>
        <dbReference type="EMBL" id="MBB6558905.1"/>
    </source>
</evidence>
<evidence type="ECO:0000313" key="3">
    <source>
        <dbReference type="Proteomes" id="UP000575083"/>
    </source>
</evidence>
<dbReference type="InterPro" id="IPR029068">
    <property type="entry name" value="Glyas_Bleomycin-R_OHBP_Dase"/>
</dbReference>
<dbReference type="EMBL" id="JACHLK010000002">
    <property type="protein sequence ID" value="MBB6558905.1"/>
    <property type="molecule type" value="Genomic_DNA"/>
</dbReference>
<dbReference type="Gene3D" id="3.10.180.10">
    <property type="entry name" value="2,3-Dihydroxybiphenyl 1,2-Dioxygenase, domain 1"/>
    <property type="match status" value="1"/>
</dbReference>
<dbReference type="PROSITE" id="PS51819">
    <property type="entry name" value="VOC"/>
    <property type="match status" value="1"/>
</dbReference>
<dbReference type="InterPro" id="IPR037523">
    <property type="entry name" value="VOC_core"/>
</dbReference>
<comment type="caution">
    <text evidence="2">The sequence shown here is derived from an EMBL/GenBank/DDBJ whole genome shotgun (WGS) entry which is preliminary data.</text>
</comment>
<proteinExistence type="predicted"/>
<dbReference type="Proteomes" id="UP000575083">
    <property type="component" value="Unassembled WGS sequence"/>
</dbReference>